<dbReference type="SUPFAM" id="SSF51182">
    <property type="entry name" value="RmlC-like cupins"/>
    <property type="match status" value="1"/>
</dbReference>
<dbReference type="OrthoDB" id="9811153at2"/>
<feature type="chain" id="PRO_5002309955" description="Cupin type-2 domain-containing protein" evidence="1">
    <location>
        <begin position="51"/>
        <end position="163"/>
    </location>
</feature>
<dbReference type="AlphaFoldDB" id="A0A0D6P817"/>
<comment type="caution">
    <text evidence="3">The sequence shown here is derived from an EMBL/GenBank/DDBJ whole genome shotgun (WGS) entry which is preliminary data.</text>
</comment>
<dbReference type="InterPro" id="IPR014710">
    <property type="entry name" value="RmlC-like_jellyroll"/>
</dbReference>
<dbReference type="Proteomes" id="UP000032680">
    <property type="component" value="Unassembled WGS sequence"/>
</dbReference>
<evidence type="ECO:0000256" key="1">
    <source>
        <dbReference type="SAM" id="SignalP"/>
    </source>
</evidence>
<evidence type="ECO:0000259" key="2">
    <source>
        <dbReference type="Pfam" id="PF07883"/>
    </source>
</evidence>
<feature type="signal peptide" evidence="1">
    <location>
        <begin position="1"/>
        <end position="50"/>
    </location>
</feature>
<dbReference type="InterPro" id="IPR011051">
    <property type="entry name" value="RmlC_Cupin_sf"/>
</dbReference>
<reference evidence="3 4" key="1">
    <citation type="submission" date="2012-11" db="EMBL/GenBank/DDBJ databases">
        <title>Whole genome sequence of Acidisphaera rubrifaciens HS-AP3.</title>
        <authorList>
            <person name="Azuma Y."/>
            <person name="Higashiura N."/>
            <person name="Hirakawa H."/>
            <person name="Matsushita K."/>
        </authorList>
    </citation>
    <scope>NUCLEOTIDE SEQUENCE [LARGE SCALE GENOMIC DNA]</scope>
    <source>
        <strain evidence="3 4">HS-AP3</strain>
    </source>
</reference>
<accession>A0A0D6P817</accession>
<evidence type="ECO:0000313" key="3">
    <source>
        <dbReference type="EMBL" id="GAN77009.1"/>
    </source>
</evidence>
<name>A0A0D6P817_9PROT</name>
<dbReference type="InterPro" id="IPR013096">
    <property type="entry name" value="Cupin_2"/>
</dbReference>
<feature type="domain" description="Cupin type-2" evidence="2">
    <location>
        <begin position="82"/>
        <end position="147"/>
    </location>
</feature>
<dbReference type="Gene3D" id="2.60.120.10">
    <property type="entry name" value="Jelly Rolls"/>
    <property type="match status" value="1"/>
</dbReference>
<organism evidence="3 4">
    <name type="scientific">Acidisphaera rubrifaciens HS-AP3</name>
    <dbReference type="NCBI Taxonomy" id="1231350"/>
    <lineage>
        <taxon>Bacteria</taxon>
        <taxon>Pseudomonadati</taxon>
        <taxon>Pseudomonadota</taxon>
        <taxon>Alphaproteobacteria</taxon>
        <taxon>Acetobacterales</taxon>
        <taxon>Acetobacteraceae</taxon>
        <taxon>Acidisphaera</taxon>
    </lineage>
</organism>
<dbReference type="Pfam" id="PF07883">
    <property type="entry name" value="Cupin_2"/>
    <property type="match status" value="1"/>
</dbReference>
<dbReference type="CDD" id="cd02235">
    <property type="entry name" value="cupin_BLL4011-like"/>
    <property type="match status" value="1"/>
</dbReference>
<dbReference type="PANTHER" id="PTHR38599:SF1">
    <property type="entry name" value="CUPIN DOMAIN PROTEIN (AFU_ORTHOLOGUE AFUA_3G13620)"/>
    <property type="match status" value="1"/>
</dbReference>
<dbReference type="EMBL" id="BANB01000218">
    <property type="protein sequence ID" value="GAN77009.1"/>
    <property type="molecule type" value="Genomic_DNA"/>
</dbReference>
<proteinExistence type="predicted"/>
<evidence type="ECO:0000313" key="4">
    <source>
        <dbReference type="Proteomes" id="UP000032680"/>
    </source>
</evidence>
<dbReference type="RefSeq" id="WP_052945169.1">
    <property type="nucleotide sequence ID" value="NZ_BANB01000218.1"/>
</dbReference>
<sequence>MRGAAAYWSNDAMLTATDPTKPQLGRRGFACGLCAALAGAAILHATPARAAWGATGPDTFRRTLLGSRDYPDGKHIVLQAKVEIDANAVIPRHTHPGIESAFITEGSGLLVVAGQADRQVGPGDSFEIPPETIHGVRNGPATMKVLITYVVEKGKPLATIVPD</sequence>
<gene>
    <name evidence="3" type="ORF">Asru_0218_02</name>
</gene>
<keyword evidence="1" id="KW-0732">Signal</keyword>
<keyword evidence="4" id="KW-1185">Reference proteome</keyword>
<dbReference type="PANTHER" id="PTHR38599">
    <property type="entry name" value="CUPIN DOMAIN PROTEIN (AFU_ORTHOLOGUE AFUA_3G13620)"/>
    <property type="match status" value="1"/>
</dbReference>
<protein>
    <recommendedName>
        <fullName evidence="2">Cupin type-2 domain-containing protein</fullName>
    </recommendedName>
</protein>